<organism evidence="11">
    <name type="scientific">Darwinula stevensoni</name>
    <dbReference type="NCBI Taxonomy" id="69355"/>
    <lineage>
        <taxon>Eukaryota</taxon>
        <taxon>Metazoa</taxon>
        <taxon>Ecdysozoa</taxon>
        <taxon>Arthropoda</taxon>
        <taxon>Crustacea</taxon>
        <taxon>Oligostraca</taxon>
        <taxon>Ostracoda</taxon>
        <taxon>Podocopa</taxon>
        <taxon>Podocopida</taxon>
        <taxon>Darwinulocopina</taxon>
        <taxon>Darwinuloidea</taxon>
        <taxon>Darwinulidae</taxon>
        <taxon>Darwinula</taxon>
    </lineage>
</organism>
<evidence type="ECO:0000259" key="10">
    <source>
        <dbReference type="Pfam" id="PF01435"/>
    </source>
</evidence>
<keyword evidence="4 9" id="KW-0862">Zinc</keyword>
<feature type="domain" description="Peptidase M48" evidence="10">
    <location>
        <begin position="200"/>
        <end position="259"/>
    </location>
</feature>
<evidence type="ECO:0000256" key="3">
    <source>
        <dbReference type="ARBA" id="ARBA00022801"/>
    </source>
</evidence>
<dbReference type="GO" id="GO:0046872">
    <property type="term" value="F:metal ion binding"/>
    <property type="evidence" value="ECO:0007669"/>
    <property type="project" value="UniProtKB-KW"/>
</dbReference>
<keyword evidence="1 9" id="KW-0645">Protease</keyword>
<dbReference type="InterPro" id="IPR001915">
    <property type="entry name" value="Peptidase_M48"/>
</dbReference>
<keyword evidence="3 9" id="KW-0378">Hydrolase</keyword>
<gene>
    <name evidence="11" type="ORF">DSTB1V02_LOCUS1179</name>
</gene>
<evidence type="ECO:0000313" key="12">
    <source>
        <dbReference type="Proteomes" id="UP000677054"/>
    </source>
</evidence>
<dbReference type="PANTHER" id="PTHR22726:SF1">
    <property type="entry name" value="METALLOENDOPEPTIDASE OMA1, MITOCHONDRIAL"/>
    <property type="match status" value="1"/>
</dbReference>
<protein>
    <recommendedName>
        <fullName evidence="7">Metalloendopeptidase OMA1, mitochondrial</fullName>
    </recommendedName>
    <alternativeName>
        <fullName evidence="8">Overlapping with the m-AAA protease 1 homolog</fullName>
    </alternativeName>
</protein>
<evidence type="ECO:0000256" key="2">
    <source>
        <dbReference type="ARBA" id="ARBA00022723"/>
    </source>
</evidence>
<feature type="domain" description="Peptidase M48" evidence="10">
    <location>
        <begin position="136"/>
        <end position="181"/>
    </location>
</feature>
<evidence type="ECO:0000256" key="7">
    <source>
        <dbReference type="ARBA" id="ARBA00040360"/>
    </source>
</evidence>
<keyword evidence="2" id="KW-0479">Metal-binding</keyword>
<comment type="similarity">
    <text evidence="6 9">Belongs to the peptidase M48 family.</text>
</comment>
<dbReference type="GO" id="GO:0034982">
    <property type="term" value="P:mitochondrial protein processing"/>
    <property type="evidence" value="ECO:0007669"/>
    <property type="project" value="TreeGrafter"/>
</dbReference>
<proteinExistence type="inferred from homology"/>
<dbReference type="GO" id="GO:0005743">
    <property type="term" value="C:mitochondrial inner membrane"/>
    <property type="evidence" value="ECO:0007669"/>
    <property type="project" value="TreeGrafter"/>
</dbReference>
<dbReference type="EMBL" id="CAJPEV010000106">
    <property type="protein sequence ID" value="CAG0880661.1"/>
    <property type="molecule type" value="Genomic_DNA"/>
</dbReference>
<dbReference type="PANTHER" id="PTHR22726">
    <property type="entry name" value="METALLOENDOPEPTIDASE OMA1"/>
    <property type="match status" value="1"/>
</dbReference>
<comment type="cofactor">
    <cofactor evidence="9">
        <name>Zn(2+)</name>
        <dbReference type="ChEBI" id="CHEBI:29105"/>
    </cofactor>
    <text evidence="9">Binds 1 zinc ion per subunit.</text>
</comment>
<keyword evidence="12" id="KW-1185">Reference proteome</keyword>
<dbReference type="OrthoDB" id="7464992at2759"/>
<reference evidence="11" key="1">
    <citation type="submission" date="2020-11" db="EMBL/GenBank/DDBJ databases">
        <authorList>
            <person name="Tran Van P."/>
        </authorList>
    </citation>
    <scope>NUCLEOTIDE SEQUENCE</scope>
</reference>
<evidence type="ECO:0000256" key="1">
    <source>
        <dbReference type="ARBA" id="ARBA00022670"/>
    </source>
</evidence>
<evidence type="ECO:0000256" key="9">
    <source>
        <dbReference type="RuleBase" id="RU003983"/>
    </source>
</evidence>
<dbReference type="EMBL" id="LR899623">
    <property type="protein sequence ID" value="CAD7241179.1"/>
    <property type="molecule type" value="Genomic_DNA"/>
</dbReference>
<dbReference type="Pfam" id="PF01435">
    <property type="entry name" value="Peptidase_M48"/>
    <property type="match status" value="2"/>
</dbReference>
<evidence type="ECO:0000256" key="4">
    <source>
        <dbReference type="ARBA" id="ARBA00022833"/>
    </source>
</evidence>
<dbReference type="GO" id="GO:0006515">
    <property type="term" value="P:protein quality control for misfolded or incompletely synthesized proteins"/>
    <property type="evidence" value="ECO:0007669"/>
    <property type="project" value="TreeGrafter"/>
</dbReference>
<evidence type="ECO:0000256" key="6">
    <source>
        <dbReference type="ARBA" id="ARBA00038233"/>
    </source>
</evidence>
<accession>A0A7R9A361</accession>
<evidence type="ECO:0000256" key="5">
    <source>
        <dbReference type="ARBA" id="ARBA00023049"/>
    </source>
</evidence>
<dbReference type="GO" id="GO:0004222">
    <property type="term" value="F:metalloendopeptidase activity"/>
    <property type="evidence" value="ECO:0007669"/>
    <property type="project" value="InterPro"/>
</dbReference>
<keyword evidence="5 9" id="KW-0482">Metalloprotease</keyword>
<dbReference type="Proteomes" id="UP000677054">
    <property type="component" value="Unassembled WGS sequence"/>
</dbReference>
<dbReference type="InterPro" id="IPR051156">
    <property type="entry name" value="Mito/Outer_Membr_Metalloprot"/>
</dbReference>
<sequence length="264" mass="29710">MARNFHTTAPRQVDGVTAWFVIRTANIVQLGALILGRRWKDRYRGPSRSRRWSAERSPVGNVAPGGVVHATIYSNYLVENPITGRKQFMLFSTDGQASHITASSSPEYQRAAGVLNRLLDANRRLNSDHSGRRFFTHVFVYKGLLDVCPSDDRLACVLAHESSRCLLEHGREKSNRLKLAQGLSAITVVIYDSALLLALEMEADRHGLRLATTACYDIREDETFWNIMATATENDVSQHISFLSSHPSHKQRLHAVRKEIDLSK</sequence>
<evidence type="ECO:0000313" key="11">
    <source>
        <dbReference type="EMBL" id="CAD7241179.1"/>
    </source>
</evidence>
<dbReference type="AlphaFoldDB" id="A0A7R9A361"/>
<evidence type="ECO:0000256" key="8">
    <source>
        <dbReference type="ARBA" id="ARBA00042978"/>
    </source>
</evidence>
<name>A0A7R9A361_9CRUS</name>